<accession>A0A291QDY0</accession>
<keyword evidence="4" id="KW-1185">Reference proteome</keyword>
<dbReference type="RefSeq" id="WP_234362837.1">
    <property type="nucleotide sequence ID" value="NZ_CP022685.1"/>
</dbReference>
<sequence>MTSRRTWAALAATSLAAITFASTPARAVGGGGTVGEVDERTLASTAHSQIQITYETGGKGKGKKGNLAPIDPNWKPPACWYEPLFTPEQLKAFVEKTDGAGMVGIHQGWYGRSLWENHYAKGKQEPNLDEENTTAEGYDNYNIGKKGYFWRSVAPDDSDPRSSACDKVMFWQDAGDIPNVPNTPTPKTLAEYAYDKVEIPETEIELKPQNKSTVNLPTWVWLDKGTFKDVKVRAALPKTGLWAETTAKPKSLHLEPGTDDAETFPASGECAINDDGSIGTPYKKGSSKEEPPCGIKYLRATDGEPFQLKASVTWEISWEGSDDDGVHPLPNGTFETTQEMNVQEVQSINR</sequence>
<dbReference type="Proteomes" id="UP000221011">
    <property type="component" value="Chromosome"/>
</dbReference>
<feature type="region of interest" description="Disordered" evidence="1">
    <location>
        <begin position="319"/>
        <end position="350"/>
    </location>
</feature>
<keyword evidence="2" id="KW-0732">Signal</keyword>
<name>A0A291QDY0_9ACTN</name>
<evidence type="ECO:0000256" key="2">
    <source>
        <dbReference type="SAM" id="SignalP"/>
    </source>
</evidence>
<evidence type="ECO:0000313" key="4">
    <source>
        <dbReference type="Proteomes" id="UP000221011"/>
    </source>
</evidence>
<organism evidence="3 4">
    <name type="scientific">Streptomyces formicae</name>
    <dbReference type="NCBI Taxonomy" id="1616117"/>
    <lineage>
        <taxon>Bacteria</taxon>
        <taxon>Bacillati</taxon>
        <taxon>Actinomycetota</taxon>
        <taxon>Actinomycetes</taxon>
        <taxon>Kitasatosporales</taxon>
        <taxon>Streptomycetaceae</taxon>
        <taxon>Streptomyces</taxon>
    </lineage>
</organism>
<dbReference type="InterPro" id="IPR006311">
    <property type="entry name" value="TAT_signal"/>
</dbReference>
<evidence type="ECO:0000313" key="3">
    <source>
        <dbReference type="EMBL" id="ATL29707.1"/>
    </source>
</evidence>
<feature type="chain" id="PRO_5012290516" evidence="2">
    <location>
        <begin position="28"/>
        <end position="350"/>
    </location>
</feature>
<feature type="signal peptide" evidence="2">
    <location>
        <begin position="1"/>
        <end position="27"/>
    </location>
</feature>
<dbReference type="AlphaFoldDB" id="A0A291QDY0"/>
<reference evidence="3 4" key="1">
    <citation type="submission" date="2017-08" db="EMBL/GenBank/DDBJ databases">
        <title>Complete Genome Sequence of Streptomyces formicae KY5, the formicamycin producer.</title>
        <authorList>
            <person name="Holmes N.A."/>
            <person name="Devine R."/>
            <person name="Qin Z."/>
            <person name="Seipke R.F."/>
            <person name="Wilkinson B."/>
            <person name="Hutchings M.I."/>
        </authorList>
    </citation>
    <scope>NUCLEOTIDE SEQUENCE [LARGE SCALE GENOMIC DNA]</scope>
    <source>
        <strain evidence="3 4">KY5</strain>
    </source>
</reference>
<protein>
    <submittedName>
        <fullName evidence="3">Secreted protein</fullName>
    </submittedName>
</protein>
<evidence type="ECO:0000256" key="1">
    <source>
        <dbReference type="SAM" id="MobiDB-lite"/>
    </source>
</evidence>
<feature type="compositionally biased region" description="Polar residues" evidence="1">
    <location>
        <begin position="333"/>
        <end position="350"/>
    </location>
</feature>
<gene>
    <name evidence="3" type="ORF">KY5_4689c</name>
</gene>
<proteinExistence type="predicted"/>
<dbReference type="PROSITE" id="PS51318">
    <property type="entry name" value="TAT"/>
    <property type="match status" value="1"/>
</dbReference>
<dbReference type="KEGG" id="sfk:KY5_4689c"/>
<dbReference type="EMBL" id="CP022685">
    <property type="protein sequence ID" value="ATL29707.1"/>
    <property type="molecule type" value="Genomic_DNA"/>
</dbReference>